<dbReference type="EMBL" id="MN739353">
    <property type="protein sequence ID" value="QHT00222.1"/>
    <property type="molecule type" value="Genomic_DNA"/>
</dbReference>
<protein>
    <submittedName>
        <fullName evidence="1">Uncharacterized protein</fullName>
    </submittedName>
</protein>
<evidence type="ECO:0000313" key="1">
    <source>
        <dbReference type="EMBL" id="QHT00222.1"/>
    </source>
</evidence>
<name>A0A6C0C807_9ZZZZ</name>
<accession>A0A6C0C807</accession>
<sequence>MQFEPLGGFPPLVRVEDVKITGDEKKNISTRGFSSANIINIRNILNQQKKTYTEGKYDSDELLFNEPIEYLKLHE</sequence>
<reference evidence="1" key="1">
    <citation type="journal article" date="2020" name="Nature">
        <title>Giant virus diversity and host interactions through global metagenomics.</title>
        <authorList>
            <person name="Schulz F."/>
            <person name="Roux S."/>
            <person name="Paez-Espino D."/>
            <person name="Jungbluth S."/>
            <person name="Walsh D.A."/>
            <person name="Denef V.J."/>
            <person name="McMahon K.D."/>
            <person name="Konstantinidis K.T."/>
            <person name="Eloe-Fadrosh E.A."/>
            <person name="Kyrpides N.C."/>
            <person name="Woyke T."/>
        </authorList>
    </citation>
    <scope>NUCLEOTIDE SEQUENCE</scope>
    <source>
        <strain evidence="1">GVMAG-M-3300020192-26</strain>
    </source>
</reference>
<organism evidence="1">
    <name type="scientific">viral metagenome</name>
    <dbReference type="NCBI Taxonomy" id="1070528"/>
    <lineage>
        <taxon>unclassified sequences</taxon>
        <taxon>metagenomes</taxon>
        <taxon>organismal metagenomes</taxon>
    </lineage>
</organism>
<proteinExistence type="predicted"/>
<dbReference type="AlphaFoldDB" id="A0A6C0C807"/>